<keyword evidence="3" id="KW-1185">Reference proteome</keyword>
<dbReference type="SUPFAM" id="SSF48452">
    <property type="entry name" value="TPR-like"/>
    <property type="match status" value="1"/>
</dbReference>
<sequence length="516" mass="57919">MKNVSQKYIKTLFAALILLFSVGACTGDFEEINTSPLAVQADRANENLLFTRSIVYGALRYTEFQRAQQLYANHYIQYYSVAVPYFETGRYLTRNDWLTAYWTEAYSDFVMQAHQVIKLTDGNADKINKNSIARIWKVFMMHRITDLWGDVPYSEAFEGKLVPKYDTQEEIYTAMLTELEQAVAAFDPSKSLTFGAADVMFGSDIDSWTRFANSLRLRLAMRISDAAPALAEQHVRAVIADGRLLSSNDDSALVPYGKDKGNALENLQPMSIIRIFNEYRVSNTLLDYLEDHNDPRLPLYVAPAESNGAYTGLQNGLNPKQLSDLDLKDYSKDSEIVSNPYAPSVMLSYAEVEFLLAEAALKGWGDGNAQGHYEAGVRAAIEFWVTVYEDIKNRASAEELATYPEVTIDATDIDAYLAEPGIAYDPANALEQIITQKWLMNINQGFESYAEYRRTGFPVLNPIPNTDGLSETGGSDVPVRLKYPAEEQSLNADSYSEAVKQQGADLPTTRVWWDVD</sequence>
<gene>
    <name evidence="2" type="ORF">C7460_12415</name>
</gene>
<dbReference type="PROSITE" id="PS51257">
    <property type="entry name" value="PROKAR_LIPOPROTEIN"/>
    <property type="match status" value="1"/>
</dbReference>
<protein>
    <submittedName>
        <fullName evidence="2">SusD/RagB-like outer membrane lipoprotein</fullName>
    </submittedName>
</protein>
<dbReference type="RefSeq" id="WP_115869838.1">
    <property type="nucleotide sequence ID" value="NZ_QREG01000024.1"/>
</dbReference>
<evidence type="ECO:0000256" key="1">
    <source>
        <dbReference type="SAM" id="SignalP"/>
    </source>
</evidence>
<dbReference type="Gene3D" id="1.25.40.390">
    <property type="match status" value="1"/>
</dbReference>
<name>A0A3D9KZQ2_MARFU</name>
<feature type="chain" id="PRO_5017709995" evidence="1">
    <location>
        <begin position="27"/>
        <end position="516"/>
    </location>
</feature>
<dbReference type="Pfam" id="PF12771">
    <property type="entry name" value="SusD-like_2"/>
    <property type="match status" value="1"/>
</dbReference>
<dbReference type="EMBL" id="QREG01000024">
    <property type="protein sequence ID" value="RED93605.1"/>
    <property type="molecule type" value="Genomic_DNA"/>
</dbReference>
<dbReference type="OrthoDB" id="843771at2"/>
<dbReference type="AlphaFoldDB" id="A0A3D9KZQ2"/>
<dbReference type="Proteomes" id="UP000256779">
    <property type="component" value="Unassembled WGS sequence"/>
</dbReference>
<reference evidence="2 3" key="1">
    <citation type="submission" date="2018-07" db="EMBL/GenBank/DDBJ databases">
        <title>Genomic Encyclopedia of Type Strains, Phase IV (KMG-IV): sequencing the most valuable type-strain genomes for metagenomic binning, comparative biology and taxonomic classification.</title>
        <authorList>
            <person name="Goeker M."/>
        </authorList>
    </citation>
    <scope>NUCLEOTIDE SEQUENCE [LARGE SCALE GENOMIC DNA]</scope>
    <source>
        <strain evidence="2 3">DSM 4134</strain>
    </source>
</reference>
<organism evidence="2 3">
    <name type="scientific">Marinoscillum furvescens DSM 4134</name>
    <dbReference type="NCBI Taxonomy" id="1122208"/>
    <lineage>
        <taxon>Bacteria</taxon>
        <taxon>Pseudomonadati</taxon>
        <taxon>Bacteroidota</taxon>
        <taxon>Cytophagia</taxon>
        <taxon>Cytophagales</taxon>
        <taxon>Reichenbachiellaceae</taxon>
        <taxon>Marinoscillum</taxon>
    </lineage>
</organism>
<dbReference type="InterPro" id="IPR041662">
    <property type="entry name" value="SusD-like_2"/>
</dbReference>
<comment type="caution">
    <text evidence="2">The sequence shown here is derived from an EMBL/GenBank/DDBJ whole genome shotgun (WGS) entry which is preliminary data.</text>
</comment>
<proteinExistence type="predicted"/>
<accession>A0A3D9KZQ2</accession>
<feature type="signal peptide" evidence="1">
    <location>
        <begin position="1"/>
        <end position="26"/>
    </location>
</feature>
<evidence type="ECO:0000313" key="2">
    <source>
        <dbReference type="EMBL" id="RED93605.1"/>
    </source>
</evidence>
<keyword evidence="2" id="KW-0449">Lipoprotein</keyword>
<dbReference type="InterPro" id="IPR011990">
    <property type="entry name" value="TPR-like_helical_dom_sf"/>
</dbReference>
<keyword evidence="1" id="KW-0732">Signal</keyword>
<evidence type="ECO:0000313" key="3">
    <source>
        <dbReference type="Proteomes" id="UP000256779"/>
    </source>
</evidence>